<evidence type="ECO:0008006" key="6">
    <source>
        <dbReference type="Google" id="ProtNLM"/>
    </source>
</evidence>
<feature type="region of interest" description="Disordered" evidence="1">
    <location>
        <begin position="1"/>
        <end position="62"/>
    </location>
</feature>
<evidence type="ECO:0000256" key="1">
    <source>
        <dbReference type="SAM" id="MobiDB-lite"/>
    </source>
</evidence>
<feature type="compositionally biased region" description="Low complexity" evidence="1">
    <location>
        <begin position="26"/>
        <end position="47"/>
    </location>
</feature>
<feature type="compositionally biased region" description="Polar residues" evidence="1">
    <location>
        <begin position="193"/>
        <end position="213"/>
    </location>
</feature>
<dbReference type="PROSITE" id="PS00973">
    <property type="entry name" value="USP_2"/>
    <property type="match status" value="1"/>
</dbReference>
<reference evidence="4 5" key="1">
    <citation type="submission" date="2018-06" db="EMBL/GenBank/DDBJ databases">
        <title>Complete Genomes of Monosporascus.</title>
        <authorList>
            <person name="Robinson A.J."/>
            <person name="Natvig D.O."/>
        </authorList>
    </citation>
    <scope>NUCLEOTIDE SEQUENCE [LARGE SCALE GENOMIC DNA]</scope>
    <source>
        <strain evidence="4 5">CBS 609.92</strain>
    </source>
</reference>
<feature type="domain" description="Rhodanese" evidence="2">
    <location>
        <begin position="404"/>
        <end position="533"/>
    </location>
</feature>
<feature type="domain" description="USP" evidence="3">
    <location>
        <begin position="692"/>
        <end position="1029"/>
    </location>
</feature>
<feature type="compositionally biased region" description="Basic residues" evidence="1">
    <location>
        <begin position="543"/>
        <end position="560"/>
    </location>
</feature>
<evidence type="ECO:0000259" key="3">
    <source>
        <dbReference type="PROSITE" id="PS50235"/>
    </source>
</evidence>
<feature type="region of interest" description="Disordered" evidence="1">
    <location>
        <begin position="191"/>
        <end position="303"/>
    </location>
</feature>
<keyword evidence="5" id="KW-1185">Reference proteome</keyword>
<name>A0ABY0HC67_9PEZI</name>
<dbReference type="InterPro" id="IPR038765">
    <property type="entry name" value="Papain-like_cys_pep_sf"/>
</dbReference>
<sequence length="1038" mass="115357">MSPVAFSRPSPVPVPGPQDGMASRANGYSSTSTSTSTKHGSNGSSNTWAMNGNGGPASAKTPFRHIDDLTSVGVDLDPHTPLRKVLEIGDSCMRQASTFSDFGRPDLALQEYIKAFTIAVDTVPKHKDYPSLKSGSGDLSRLYNALKAKITKNGETFDKIKILIKEDNKRSGVRPIRSSRTSSDAALIDLPSVPSSKPAHSQVCNGIPRQNGTKPAPGFAEQSHSEASGPKSRPMVHPKPQALHGNAIKSGSSSTSHDLNSRFAKLRDPQPSNGALLLKPAGPREMPVAHRSKPSVDSSVPPMPKVPDAIYSPARGTITSEVAALPSSTPRGMFSRTNSIASVPSASARTSMENAIKAFSGEQFAAAHTYKESPPTPRPSGIEIPEGETITPQELLNYMRQGSSKVQLLVIDVRDREAFDDGHILSQRTICVEPEVLSRENISADDIQDSMILADPAEKLAFEQRDKVDLVVVYDQDSTSVPKRITGSSQAMVVYTIMNALLHYNYTRQLRNPPKLLAGGLDAWVEELGLQSLAVSRTNQSSRRPRGPRALDRRRARTKTKTLNQKEIEQFEKSIKADEAASSPNDYYRSAEEVMRRFPSVSQLQESMTSPPTISSLSDEERLYNISPAPPARPAPAVPRTRYSGLETKDDGSSSAVYAKKSAASLAPLLASPRFASEVTRSDWPVSWRAANHSQDKPSPQLLARILGSIFQYLNNRQFEVMRAALLMNYLRSIHQGYEYRNRIIKFGDNEQHDAEELTTFLLDQLDMETNTKRNTSAKEPDFKTPKIQNSQAPLGDVLNTWLSYYDLHHSIVDKYWQNVISQEFTCTNPECNAKSYKLEAEPFVVAYPADSTKGGQLDSLPAAFDREFAPDEVLESTCETCKNKHKRRRNFLLRAAPLLCVKVLRTIHTTRVPLKNTFPMEFPFDDLDLRKHRYDKEQLRPFLGKQPTDMLGGYEEDPIYDLYAIVIHNGPDSHSGHYWTWVREGSGSLWTKCNDSSTDEVDMDRQIQRELFECKGKETPVMLFYKRKDILWASRDD</sequence>
<comment type="caution">
    <text evidence="4">The sequence shown here is derived from an EMBL/GenBank/DDBJ whole genome shotgun (WGS) entry which is preliminary data.</text>
</comment>
<dbReference type="InterPro" id="IPR001394">
    <property type="entry name" value="Peptidase_C19_UCH"/>
</dbReference>
<dbReference type="InterPro" id="IPR018200">
    <property type="entry name" value="USP_CS"/>
</dbReference>
<dbReference type="SUPFAM" id="SSF54001">
    <property type="entry name" value="Cysteine proteinases"/>
    <property type="match status" value="1"/>
</dbReference>
<dbReference type="Gene3D" id="1.20.58.80">
    <property type="entry name" value="Phosphotransferase system, lactose/cellobiose-type IIA subunit"/>
    <property type="match status" value="1"/>
</dbReference>
<dbReference type="Gene3D" id="3.40.250.10">
    <property type="entry name" value="Rhodanese-like domain"/>
    <property type="match status" value="1"/>
</dbReference>
<dbReference type="EMBL" id="QJNS01000062">
    <property type="protein sequence ID" value="RYO90056.1"/>
    <property type="molecule type" value="Genomic_DNA"/>
</dbReference>
<gene>
    <name evidence="4" type="ORF">DL762_002901</name>
</gene>
<protein>
    <recommendedName>
        <fullName evidence="6">USP domain-containing protein</fullName>
    </recommendedName>
</protein>
<dbReference type="PROSITE" id="PS50206">
    <property type="entry name" value="RHODANESE_3"/>
    <property type="match status" value="1"/>
</dbReference>
<feature type="compositionally biased region" description="Polar residues" evidence="1">
    <location>
        <begin position="249"/>
        <end position="258"/>
    </location>
</feature>
<dbReference type="InterPro" id="IPR050164">
    <property type="entry name" value="Peptidase_C19"/>
</dbReference>
<evidence type="ECO:0000259" key="2">
    <source>
        <dbReference type="PROSITE" id="PS50206"/>
    </source>
</evidence>
<dbReference type="InterPro" id="IPR001763">
    <property type="entry name" value="Rhodanese-like_dom"/>
</dbReference>
<dbReference type="PROSITE" id="PS50235">
    <property type="entry name" value="USP_3"/>
    <property type="match status" value="1"/>
</dbReference>
<dbReference type="Pfam" id="PF00443">
    <property type="entry name" value="UCH"/>
    <property type="match status" value="1"/>
</dbReference>
<accession>A0ABY0HC67</accession>
<evidence type="ECO:0000313" key="5">
    <source>
        <dbReference type="Proteomes" id="UP000294003"/>
    </source>
</evidence>
<dbReference type="SMART" id="SM00450">
    <property type="entry name" value="RHOD"/>
    <property type="match status" value="1"/>
</dbReference>
<evidence type="ECO:0000313" key="4">
    <source>
        <dbReference type="EMBL" id="RYO90056.1"/>
    </source>
</evidence>
<dbReference type="InterPro" id="IPR036873">
    <property type="entry name" value="Rhodanese-like_dom_sf"/>
</dbReference>
<dbReference type="SUPFAM" id="SSF52821">
    <property type="entry name" value="Rhodanese/Cell cycle control phosphatase"/>
    <property type="match status" value="1"/>
</dbReference>
<organism evidence="4 5">
    <name type="scientific">Monosporascus cannonballus</name>
    <dbReference type="NCBI Taxonomy" id="155416"/>
    <lineage>
        <taxon>Eukaryota</taxon>
        <taxon>Fungi</taxon>
        <taxon>Dikarya</taxon>
        <taxon>Ascomycota</taxon>
        <taxon>Pezizomycotina</taxon>
        <taxon>Sordariomycetes</taxon>
        <taxon>Xylariomycetidae</taxon>
        <taxon>Xylariales</taxon>
        <taxon>Xylariales incertae sedis</taxon>
        <taxon>Monosporascus</taxon>
    </lineage>
</organism>
<dbReference type="Pfam" id="PF00581">
    <property type="entry name" value="Rhodanese"/>
    <property type="match status" value="1"/>
</dbReference>
<feature type="compositionally biased region" description="Polar residues" evidence="1">
    <location>
        <begin position="600"/>
        <end position="617"/>
    </location>
</feature>
<dbReference type="PANTHER" id="PTHR24006">
    <property type="entry name" value="UBIQUITIN CARBOXYL-TERMINAL HYDROLASE"/>
    <property type="match status" value="1"/>
</dbReference>
<feature type="region of interest" description="Disordered" evidence="1">
    <location>
        <begin position="536"/>
        <end position="560"/>
    </location>
</feature>
<dbReference type="Proteomes" id="UP000294003">
    <property type="component" value="Unassembled WGS sequence"/>
</dbReference>
<proteinExistence type="predicted"/>
<feature type="region of interest" description="Disordered" evidence="1">
    <location>
        <begin position="600"/>
        <end position="619"/>
    </location>
</feature>
<dbReference type="CDD" id="cd02257">
    <property type="entry name" value="Peptidase_C19"/>
    <property type="match status" value="1"/>
</dbReference>
<dbReference type="InterPro" id="IPR028889">
    <property type="entry name" value="USP"/>
</dbReference>
<dbReference type="Gene3D" id="3.90.70.10">
    <property type="entry name" value="Cysteine proteinases"/>
    <property type="match status" value="1"/>
</dbReference>